<feature type="domain" description="BHLH" evidence="8">
    <location>
        <begin position="73"/>
        <end position="128"/>
    </location>
</feature>
<dbReference type="GO" id="GO:0042594">
    <property type="term" value="P:response to starvation"/>
    <property type="evidence" value="ECO:0007669"/>
    <property type="project" value="UniProtKB-ARBA"/>
</dbReference>
<reference evidence="9 10" key="1">
    <citation type="submission" date="2023-10" db="EMBL/GenBank/DDBJ databases">
        <title>Chromosome-scale genome assembly provides insights into flower coloration mechanisms of Canna indica.</title>
        <authorList>
            <person name="Li C."/>
        </authorList>
    </citation>
    <scope>NUCLEOTIDE SEQUENCE [LARGE SCALE GENOMIC DNA]</scope>
    <source>
        <tissue evidence="9">Flower</tissue>
    </source>
</reference>
<dbReference type="AlphaFoldDB" id="A0AAQ3KDV1"/>
<dbReference type="SMART" id="SM00353">
    <property type="entry name" value="HLH"/>
    <property type="match status" value="1"/>
</dbReference>
<keyword evidence="10" id="KW-1185">Reference proteome</keyword>
<dbReference type="GO" id="GO:0000981">
    <property type="term" value="F:DNA-binding transcription factor activity, RNA polymerase II-specific"/>
    <property type="evidence" value="ECO:0007669"/>
    <property type="project" value="TreeGrafter"/>
</dbReference>
<organism evidence="9 10">
    <name type="scientific">Canna indica</name>
    <name type="common">Indian-shot</name>
    <dbReference type="NCBI Taxonomy" id="4628"/>
    <lineage>
        <taxon>Eukaryota</taxon>
        <taxon>Viridiplantae</taxon>
        <taxon>Streptophyta</taxon>
        <taxon>Embryophyta</taxon>
        <taxon>Tracheophyta</taxon>
        <taxon>Spermatophyta</taxon>
        <taxon>Magnoliopsida</taxon>
        <taxon>Liliopsida</taxon>
        <taxon>Zingiberales</taxon>
        <taxon>Cannaceae</taxon>
        <taxon>Canna</taxon>
    </lineage>
</organism>
<accession>A0AAQ3KDV1</accession>
<evidence type="ECO:0000256" key="7">
    <source>
        <dbReference type="ARBA" id="ARBA00074844"/>
    </source>
</evidence>
<comment type="similarity">
    <text evidence="1">Belongs to the bHLH protein family.</text>
</comment>
<dbReference type="GO" id="GO:0046983">
    <property type="term" value="F:protein dimerization activity"/>
    <property type="evidence" value="ECO:0007669"/>
    <property type="project" value="InterPro"/>
</dbReference>
<dbReference type="SUPFAM" id="SSF47459">
    <property type="entry name" value="HLH, helix-loop-helix DNA-binding domain"/>
    <property type="match status" value="1"/>
</dbReference>
<keyword evidence="2" id="KW-0805">Transcription regulation</keyword>
<evidence type="ECO:0000256" key="5">
    <source>
        <dbReference type="ARBA" id="ARBA00023242"/>
    </source>
</evidence>
<evidence type="ECO:0000256" key="2">
    <source>
        <dbReference type="ARBA" id="ARBA00023015"/>
    </source>
</evidence>
<evidence type="ECO:0000256" key="6">
    <source>
        <dbReference type="ARBA" id="ARBA00056447"/>
    </source>
</evidence>
<evidence type="ECO:0000256" key="4">
    <source>
        <dbReference type="ARBA" id="ARBA00023163"/>
    </source>
</evidence>
<dbReference type="Gene3D" id="4.10.280.10">
    <property type="entry name" value="Helix-loop-helix DNA-binding domain"/>
    <property type="match status" value="1"/>
</dbReference>
<comment type="function">
    <text evidence="6">Transcription activator that binds to the DNA motif 5'-CACGTGG-3' in the promoter of iron (Fe) deficiency-inducible genes as well as of genes involved in iron homeostasis, thus contributing to basal tolerance to iron deficiency, iron uptake from soil and iron transport, particularly during seed maturation and germination. Promotes the accumulation of mugineic acid family phytosiderophores (MAs). Required for ethylene-mediated signaling during iron deficiency responses. Improves growth and yield, especially in calcareous soil with low iron availability. Promotes iron concentration in shoots and grain.</text>
</comment>
<dbReference type="FunFam" id="4.10.280.10:FF:000074">
    <property type="entry name" value="Transcription factor ORG2"/>
    <property type="match status" value="1"/>
</dbReference>
<evidence type="ECO:0000259" key="8">
    <source>
        <dbReference type="PROSITE" id="PS50888"/>
    </source>
</evidence>
<dbReference type="InterPro" id="IPR036638">
    <property type="entry name" value="HLH_DNA-bd_sf"/>
</dbReference>
<proteinExistence type="inferred from homology"/>
<dbReference type="PANTHER" id="PTHR13935">
    <property type="entry name" value="ACHAETE-SCUTE TRANSCRIPTION FACTOR-RELATED"/>
    <property type="match status" value="1"/>
</dbReference>
<sequence length="256" mass="29271">MVALPSYLLNFSGMGWQQEETMANDLLYDDDPFACYTPKETDISSYQSLGFSELDLENDLLQPYSIDNLSSSNKKLSHNAYERDRRKKLNDLYSSLRSLLPDSDHSKKKRKVSIPVTISRVLKYIPELQGRVERLVRRKEEIMSELPSSRPEEQSHCVASATCLSNREVMVQLCLSNQDAMVSLSKALKILEGEGLHLMNASTCTTEDGRCFSSLHLQAREVFKKDNFSEHLIKEIKEKARLESNITSTPSLYMQY</sequence>
<keyword evidence="5" id="KW-0539">Nucleus</keyword>
<name>A0AAQ3KDV1_9LILI</name>
<keyword evidence="4" id="KW-0804">Transcription</keyword>
<dbReference type="PANTHER" id="PTHR13935:SF41">
    <property type="entry name" value="TRANSCRIPTION FACTOR ORG2-RELATED"/>
    <property type="match status" value="1"/>
</dbReference>
<dbReference type="GO" id="GO:0000977">
    <property type="term" value="F:RNA polymerase II transcription regulatory region sequence-specific DNA binding"/>
    <property type="evidence" value="ECO:0007669"/>
    <property type="project" value="TreeGrafter"/>
</dbReference>
<dbReference type="Pfam" id="PF00010">
    <property type="entry name" value="HLH"/>
    <property type="match status" value="1"/>
</dbReference>
<dbReference type="Proteomes" id="UP001327560">
    <property type="component" value="Chromosome 5"/>
</dbReference>
<dbReference type="InterPro" id="IPR011598">
    <property type="entry name" value="bHLH_dom"/>
</dbReference>
<dbReference type="GO" id="GO:0090575">
    <property type="term" value="C:RNA polymerase II transcription regulator complex"/>
    <property type="evidence" value="ECO:0007669"/>
    <property type="project" value="TreeGrafter"/>
</dbReference>
<evidence type="ECO:0000256" key="3">
    <source>
        <dbReference type="ARBA" id="ARBA00023125"/>
    </source>
</evidence>
<keyword evidence="3" id="KW-0238">DNA-binding</keyword>
<dbReference type="PROSITE" id="PS50888">
    <property type="entry name" value="BHLH"/>
    <property type="match status" value="1"/>
</dbReference>
<evidence type="ECO:0000313" key="9">
    <source>
        <dbReference type="EMBL" id="WOL06715.1"/>
    </source>
</evidence>
<dbReference type="InterPro" id="IPR015660">
    <property type="entry name" value="MASH1/Ascl1a-like"/>
</dbReference>
<protein>
    <recommendedName>
        <fullName evidence="7">Protein IRON-RELATED TRANSCRIPTION FACTOR 2</fullName>
    </recommendedName>
</protein>
<evidence type="ECO:0000256" key="1">
    <source>
        <dbReference type="ARBA" id="ARBA00005510"/>
    </source>
</evidence>
<dbReference type="EMBL" id="CP136894">
    <property type="protein sequence ID" value="WOL06715.1"/>
    <property type="molecule type" value="Genomic_DNA"/>
</dbReference>
<evidence type="ECO:0000313" key="10">
    <source>
        <dbReference type="Proteomes" id="UP001327560"/>
    </source>
</evidence>
<gene>
    <name evidence="9" type="ORF">Cni_G15449</name>
</gene>